<dbReference type="eggNOG" id="KOG2306">
    <property type="taxonomic scope" value="Eukaryota"/>
</dbReference>
<dbReference type="HOGENOM" id="CLU_010290_0_0_1"/>
<dbReference type="SMART" id="SM01177">
    <property type="entry name" value="DUF4210"/>
    <property type="match status" value="1"/>
</dbReference>
<feature type="region of interest" description="Disordered" evidence="1">
    <location>
        <begin position="258"/>
        <end position="289"/>
    </location>
</feature>
<comment type="caution">
    <text evidence="3">The sequence shown here is derived from an EMBL/GenBank/DDBJ whole genome shotgun (WGS) entry which is preliminary data.</text>
</comment>
<feature type="region of interest" description="Disordered" evidence="1">
    <location>
        <begin position="432"/>
        <end position="498"/>
    </location>
</feature>
<keyword evidence="4" id="KW-1185">Reference proteome</keyword>
<feature type="compositionally biased region" description="Basic and acidic residues" evidence="1">
    <location>
        <begin position="110"/>
        <end position="151"/>
    </location>
</feature>
<dbReference type="Pfam" id="PF13915">
    <property type="entry name" value="DUF4210"/>
    <property type="match status" value="1"/>
</dbReference>
<dbReference type="PANTHER" id="PTHR13199">
    <property type="entry name" value="GH03947P"/>
    <property type="match status" value="1"/>
</dbReference>
<dbReference type="EMBL" id="BAUL01000168">
    <property type="protein sequence ID" value="GAD96531.1"/>
    <property type="molecule type" value="Genomic_DNA"/>
</dbReference>
<evidence type="ECO:0000259" key="2">
    <source>
        <dbReference type="SMART" id="SM01177"/>
    </source>
</evidence>
<sequence length="805" mass="89832">MPIFQDPDHERLYGSWSAEHHHNYSQTRPYTIMTDEKRTDREDGDMMEIFEVDEHLDHHHQHEGLRLQTGDRESLISEIKRRQVPVWKGQSFEKYPVSQNQSSQSLTHFSRREENAQPNPDKDAPTSSEKEALASPAEIERPRSALHSGDFREGASQLKAQRDLLASFLGRQDHPQSARLASSPTTPWYTPSVFSRKENEFNGNHRQALASVSRSRAPSAGSLSSSYVLKAPTSPLVHQANNTDLDFSPKVDFMDLSGDAERSNRRRTLPPETFQRFASSPSDRPGAINISRSHTTVRREATFPYQAHQPRKTLTSSYSLQLASPPRSYMPRPRRPSFASDISPIHYAPMVGSYEESILRGRMSTTPSKPLDFTAQIGVLGKGKCKANLKCPPHVTVAFPAVFYSYPNSGNGRSISDDSPSPYVGLIDLEHSLPKDDCGSSKPRRTHTSPSRTAAGRHPGDESNPQPPYDDQLERRKREKKSRRTQSPKAPPGGCYRIPQQGQLQIVIKNPNKTAVKLFLVPYDLSDMEPGTKTFIRQRSYSAGPVIDMPLAARKNYGTDRPEASLNPTEDPKDKPVLRYLIHLNICCPSKGRYYLYSTVRVVFANRVPDGKEKLRNETQYPEPRYSPYKPSRDTNMGASATKSAMDKSFRRRSAGIGFSEGLVSFDGAPGPTPYPHRFSAGSPNAAPIPFSLSSVSRDEHRSLPTVEQYREDGTEWFRSPSHLRIHTKPTSSSSSGVFGTGTTSSSQDVDPPEHMAGLYNKLSKGDAGYGGYPFSSGSSASEAGESLLAKRLRDLEVKKQEERD</sequence>
<dbReference type="InterPro" id="IPR033473">
    <property type="entry name" value="Atos-like_C"/>
</dbReference>
<organism evidence="3 4">
    <name type="scientific">Byssochlamys spectabilis (strain No. 5 / NBRC 109023)</name>
    <name type="common">Paecilomyces variotii</name>
    <dbReference type="NCBI Taxonomy" id="1356009"/>
    <lineage>
        <taxon>Eukaryota</taxon>
        <taxon>Fungi</taxon>
        <taxon>Dikarya</taxon>
        <taxon>Ascomycota</taxon>
        <taxon>Pezizomycotina</taxon>
        <taxon>Eurotiomycetes</taxon>
        <taxon>Eurotiomycetidae</taxon>
        <taxon>Eurotiales</taxon>
        <taxon>Thermoascaceae</taxon>
        <taxon>Paecilomyces</taxon>
    </lineage>
</organism>
<feature type="region of interest" description="Disordered" evidence="1">
    <location>
        <begin position="95"/>
        <end position="151"/>
    </location>
</feature>
<reference evidence="4" key="1">
    <citation type="journal article" date="2014" name="Genome Announc.">
        <title>Draft genome sequence of the formaldehyde-resistant fungus Byssochlamys spectabilis No. 5 (anamorph Paecilomyces variotii No. 5) (NBRC109023).</title>
        <authorList>
            <person name="Oka T."/>
            <person name="Ekino K."/>
            <person name="Fukuda K."/>
            <person name="Nomura Y."/>
        </authorList>
    </citation>
    <scope>NUCLEOTIDE SEQUENCE [LARGE SCALE GENOMIC DNA]</scope>
    <source>
        <strain evidence="4">No. 5 / NBRC 109023</strain>
    </source>
</reference>
<dbReference type="AlphaFoldDB" id="V5G3F3"/>
<feature type="region of interest" description="Disordered" evidence="1">
    <location>
        <begin position="721"/>
        <end position="763"/>
    </location>
</feature>
<feature type="compositionally biased region" description="Polar residues" evidence="1">
    <location>
        <begin position="97"/>
        <end position="108"/>
    </location>
</feature>
<dbReference type="InterPro" id="IPR025261">
    <property type="entry name" value="Atos-like_cons_dom"/>
</dbReference>
<dbReference type="OrthoDB" id="8625101at2759"/>
<name>V5G3F3_BYSSN</name>
<evidence type="ECO:0000256" key="1">
    <source>
        <dbReference type="SAM" id="MobiDB-lite"/>
    </source>
</evidence>
<gene>
    <name evidence="3" type="ORF">PVAR5_5188</name>
</gene>
<dbReference type="Pfam" id="PF13889">
    <property type="entry name" value="Chromosome_seg"/>
    <property type="match status" value="1"/>
</dbReference>
<proteinExistence type="predicted"/>
<dbReference type="InterPro" id="IPR051506">
    <property type="entry name" value="ATOS_Transcription_Regulators"/>
</dbReference>
<accession>V5G3F3</accession>
<feature type="compositionally biased region" description="Low complexity" evidence="1">
    <location>
        <begin position="731"/>
        <end position="747"/>
    </location>
</feature>
<dbReference type="PANTHER" id="PTHR13199:SF11">
    <property type="entry name" value="PROTEIN ATOSSA"/>
    <property type="match status" value="1"/>
</dbReference>
<feature type="region of interest" description="Disordered" evidence="1">
    <location>
        <begin position="614"/>
        <end position="648"/>
    </location>
</feature>
<evidence type="ECO:0000313" key="4">
    <source>
        <dbReference type="Proteomes" id="UP000018001"/>
    </source>
</evidence>
<feature type="domain" description="Atos-like conserved" evidence="2">
    <location>
        <begin position="350"/>
        <end position="424"/>
    </location>
</feature>
<feature type="compositionally biased region" description="Basic residues" evidence="1">
    <location>
        <begin position="475"/>
        <end position="486"/>
    </location>
</feature>
<feature type="compositionally biased region" description="Polar residues" evidence="1">
    <location>
        <begin position="634"/>
        <end position="643"/>
    </location>
</feature>
<protein>
    <recommendedName>
        <fullName evidence="2">Atos-like conserved domain-containing protein</fullName>
    </recommendedName>
</protein>
<dbReference type="InParanoid" id="V5G3F3"/>
<dbReference type="Proteomes" id="UP000018001">
    <property type="component" value="Unassembled WGS sequence"/>
</dbReference>
<evidence type="ECO:0000313" key="3">
    <source>
        <dbReference type="EMBL" id="GAD96531.1"/>
    </source>
</evidence>